<dbReference type="SMART" id="SM00382">
    <property type="entry name" value="AAA"/>
    <property type="match status" value="1"/>
</dbReference>
<dbReference type="FunFam" id="3.40.50.300:FF:000815">
    <property type="entry name" value="Dynein heavy chain 2, axonemal"/>
    <property type="match status" value="1"/>
</dbReference>
<keyword evidence="5" id="KW-0547">Nucleotide-binding</keyword>
<dbReference type="FunFam" id="1.20.920.30:FF:000005">
    <property type="entry name" value="Dynein, axonemal, heavy chain 2"/>
    <property type="match status" value="1"/>
</dbReference>
<keyword evidence="3" id="KW-0963">Cytoplasm</keyword>
<dbReference type="PANTHER" id="PTHR46961:SF8">
    <property type="entry name" value="DYNEIN AXONEMAL HEAVY CHAIN 7"/>
    <property type="match status" value="1"/>
</dbReference>
<comment type="caution">
    <text evidence="13">The sequence shown here is derived from an EMBL/GenBank/DDBJ whole genome shotgun (WGS) entry which is preliminary data.</text>
</comment>
<dbReference type="Gene3D" id="1.10.8.710">
    <property type="match status" value="1"/>
</dbReference>
<dbReference type="GO" id="GO:0005930">
    <property type="term" value="C:axoneme"/>
    <property type="evidence" value="ECO:0007669"/>
    <property type="project" value="UniProtKB-SubCell"/>
</dbReference>
<dbReference type="GO" id="GO:0007018">
    <property type="term" value="P:microtubule-based movement"/>
    <property type="evidence" value="ECO:0007669"/>
    <property type="project" value="InterPro"/>
</dbReference>
<keyword evidence="4" id="KW-0493">Microtubule</keyword>
<dbReference type="InterPro" id="IPR024743">
    <property type="entry name" value="Dynein_HC_stalk"/>
</dbReference>
<dbReference type="InterPro" id="IPR041466">
    <property type="entry name" value="Dynein_AAA5_ext"/>
</dbReference>
<dbReference type="GO" id="GO:0051959">
    <property type="term" value="F:dynein light intermediate chain binding"/>
    <property type="evidence" value="ECO:0007669"/>
    <property type="project" value="InterPro"/>
</dbReference>
<dbReference type="PANTHER" id="PTHR46961">
    <property type="entry name" value="DYNEIN HEAVY CHAIN 1, AXONEMAL-LIKE PROTEIN"/>
    <property type="match status" value="1"/>
</dbReference>
<dbReference type="InterPro" id="IPR024317">
    <property type="entry name" value="Dynein_heavy_chain_D4_dom"/>
</dbReference>
<dbReference type="InterPro" id="IPR027417">
    <property type="entry name" value="P-loop_NTPase"/>
</dbReference>
<dbReference type="SUPFAM" id="SSF52540">
    <property type="entry name" value="P-loop containing nucleoside triphosphate hydrolases"/>
    <property type="match status" value="3"/>
</dbReference>
<dbReference type="GO" id="GO:0005874">
    <property type="term" value="C:microtubule"/>
    <property type="evidence" value="ECO:0007669"/>
    <property type="project" value="UniProtKB-KW"/>
</dbReference>
<dbReference type="OrthoDB" id="10251809at2759"/>
<keyword evidence="10" id="KW-0505">Motor protein</keyword>
<evidence type="ECO:0000256" key="11">
    <source>
        <dbReference type="ARBA" id="ARBA00023212"/>
    </source>
</evidence>
<comment type="similarity">
    <text evidence="2">Belongs to the dynein heavy chain family.</text>
</comment>
<organism evidence="13 14">
    <name type="scientific">Paramuricea clavata</name>
    <name type="common">Red gorgonian</name>
    <name type="synonym">Violescent sea-whip</name>
    <dbReference type="NCBI Taxonomy" id="317549"/>
    <lineage>
        <taxon>Eukaryota</taxon>
        <taxon>Metazoa</taxon>
        <taxon>Cnidaria</taxon>
        <taxon>Anthozoa</taxon>
        <taxon>Octocorallia</taxon>
        <taxon>Malacalcyonacea</taxon>
        <taxon>Plexauridae</taxon>
        <taxon>Paramuricea</taxon>
    </lineage>
</organism>
<evidence type="ECO:0000313" key="13">
    <source>
        <dbReference type="EMBL" id="CAB3989288.1"/>
    </source>
</evidence>
<accession>A0A6S7GBA0</accession>
<protein>
    <submittedName>
        <fullName evidence="13">Dynein heavy chain 2, axonemal-like</fullName>
    </submittedName>
</protein>
<evidence type="ECO:0000256" key="3">
    <source>
        <dbReference type="ARBA" id="ARBA00022490"/>
    </source>
</evidence>
<proteinExistence type="inferred from homology"/>
<evidence type="ECO:0000256" key="1">
    <source>
        <dbReference type="ARBA" id="ARBA00004430"/>
    </source>
</evidence>
<evidence type="ECO:0000256" key="2">
    <source>
        <dbReference type="ARBA" id="ARBA00008887"/>
    </source>
</evidence>
<comment type="subcellular location">
    <subcellularLocation>
        <location evidence="1">Cytoplasm</location>
        <location evidence="1">Cytoskeleton</location>
        <location evidence="1">Cilium axoneme</location>
    </subcellularLocation>
</comment>
<dbReference type="FunFam" id="1.20.920.20:FF:000014">
    <property type="entry name" value="dynein heavy chain 2, axonemal"/>
    <property type="match status" value="1"/>
</dbReference>
<dbReference type="Gene3D" id="1.10.472.130">
    <property type="match status" value="1"/>
</dbReference>
<evidence type="ECO:0000256" key="6">
    <source>
        <dbReference type="ARBA" id="ARBA00022840"/>
    </source>
</evidence>
<keyword evidence="14" id="KW-1185">Reference proteome</keyword>
<evidence type="ECO:0000256" key="12">
    <source>
        <dbReference type="ARBA" id="ARBA00023273"/>
    </source>
</evidence>
<keyword evidence="6" id="KW-0067">ATP-binding</keyword>
<sequence length="1376" mass="157842">MFRPISMVVPDSAMIAEIILFGEGFNNTKVLAKKVHTLYSLAVQQLSKQDHYDFGLRALTSVLRYAGRKKRSNPDMSDEEVLLLSMRDMNIAKLTSQDLPLFLGIVQDLFPGIEAPVIDYGKLRNVIVKELKEAALQEHPTTVLKIIQLYETKNSRHSTMIVGKTGSGKSVSWLTLQQVLSTMKKEGVAGYNLVKEYPLNPKALSLGELYGEFDLNTNEWTDGVLSSVMRQTCSDEKPDEKWIVFDGPVDTLWIESMNSVMDDNKVLTLINGERIAMPDQVSLLFEVEDLAVASPATVSRCGMVFNDIVDLGWQPYVDSWLSRRQDKKSIEHLQRLFDKFVENCLIFRRKNCKEPIPTSEQNSVVSLCALFDALATEENGVHPGDENYPRMIELWFLFSLIWSIGATVDEDSRKKMDNFLRELEGQFPSKDTVYEYHVDIKQHTWASWEDKLRSGWRYNPSEPFYKITVPTVDTVRYDFLVYNLIKAHRPVLLTGPVGTGKTSVAQGVLSRLDPKTYSFLTVNMSAQTTSNNVQDIIESKVEKRTKGVYVPIGGKQLLTFLDDFNMPAKDTFGSQPPLELIRQWVDYGFWYDRLKQTVKHVKDMHLLGAMGLPGGGRMVISRRLQSRFNLINMCFPQESQIKRIFGTMINQKLQDFEEEVKPLGDIMTQATIDVYNTIVAKMLPTPTKIHYLFNLRDISKVFQGLLRARKDFQDTKPSMTRLWVHECFRVFSDRLVDEYDKESFITLISDKLGTLFDLTFHNLCPNKQPPIFGDFMKDGEVYEDLSDFGALKKYMEDQLEDYNMEPGVIPMNLVLFRDAIEHVSRIVRVIGKPRGNMLLIGIGGSGRQSLTRLAAYMISYKVFQIEVTRNYKKAEFRDDLKKLYFMAGVDYKPTIFLFNDTQVLDESFLEDINNILSSGEVPNLYKPDEFEEVRTAISEAAKNDGIADTPESMFAYFIERVRSNLHIVLCMSPVGDPFRNRIRMYPAFVNCTTIDWFSEWPNDALLEVAEKYLEPMELGDDETKKNIAEIFVNTHRSVVHMSNRMLLEMKRHNYVTPTNYLELVSGYQSLLSEKRKELGDAAAKLRNGLDKIDETRAKVESMSIELEEAKVKVAKFQKECEEYLVVIVQQKRDADEQQKFVAARSEKIGEEEEKCRVMAEQAQHDLDEALPALAEAMKALEALNKKDMTEIKSYGRPPALVERVMEAVMILRGNEPTWAEAKRQLGEQNFIKQLINFDKDNMSDRVLKKIGTYCSQADFQPEIIGRVSLAAKSLCMWVRAMEVYGRIYRVVEPKRQRLNQATSQLKEKQAILTEAKAKLKEVTDRMEDLKRQYDEKLAQKEELRKKAELTELKLDRAGKLVSGLAGERDRWEASVK</sequence>
<evidence type="ECO:0000256" key="7">
    <source>
        <dbReference type="ARBA" id="ARBA00023017"/>
    </source>
</evidence>
<dbReference type="CDD" id="cd00009">
    <property type="entry name" value="AAA"/>
    <property type="match status" value="1"/>
</dbReference>
<keyword evidence="12" id="KW-0966">Cell projection</keyword>
<dbReference type="FunFam" id="1.10.472.130:FF:000003">
    <property type="entry name" value="Dynein, axonemal, heavy chain 2"/>
    <property type="match status" value="1"/>
</dbReference>
<dbReference type="Pfam" id="PF17852">
    <property type="entry name" value="Dynein_AAA_lid"/>
    <property type="match status" value="1"/>
</dbReference>
<name>A0A6S7GBA0_PARCT</name>
<dbReference type="FunFam" id="3.40.50.300:FF:002141">
    <property type="entry name" value="Dynein heavy chain"/>
    <property type="match status" value="1"/>
</dbReference>
<dbReference type="InterPro" id="IPR041589">
    <property type="entry name" value="DNAH3_AAA_lid_1"/>
</dbReference>
<evidence type="ECO:0000313" key="14">
    <source>
        <dbReference type="Proteomes" id="UP001152795"/>
    </source>
</evidence>
<keyword evidence="8" id="KW-0175">Coiled coil</keyword>
<reference evidence="13" key="1">
    <citation type="submission" date="2020-04" db="EMBL/GenBank/DDBJ databases">
        <authorList>
            <person name="Alioto T."/>
            <person name="Alioto T."/>
            <person name="Gomez Garrido J."/>
        </authorList>
    </citation>
    <scope>NUCLEOTIDE SEQUENCE</scope>
    <source>
        <strain evidence="13">A484AB</strain>
    </source>
</reference>
<dbReference type="Pfam" id="PF17857">
    <property type="entry name" value="AAA_lid_1"/>
    <property type="match status" value="1"/>
</dbReference>
<dbReference type="InterPro" id="IPR003593">
    <property type="entry name" value="AAA+_ATPase"/>
</dbReference>
<gene>
    <name evidence="13" type="ORF">PACLA_8A003939</name>
</gene>
<dbReference type="InterPro" id="IPR026983">
    <property type="entry name" value="DHC"/>
</dbReference>
<evidence type="ECO:0000256" key="10">
    <source>
        <dbReference type="ARBA" id="ARBA00023175"/>
    </source>
</evidence>
<keyword evidence="7" id="KW-0243">Dynein</keyword>
<dbReference type="Pfam" id="PF12775">
    <property type="entry name" value="AAA_7"/>
    <property type="match status" value="1"/>
</dbReference>
<keyword evidence="9" id="KW-0969">Cilium</keyword>
<dbReference type="EMBL" id="CACRXK020001459">
    <property type="protein sequence ID" value="CAB3989288.1"/>
    <property type="molecule type" value="Genomic_DNA"/>
</dbReference>
<dbReference type="Pfam" id="PF12780">
    <property type="entry name" value="AAA_8"/>
    <property type="match status" value="1"/>
</dbReference>
<dbReference type="GO" id="GO:0005524">
    <property type="term" value="F:ATP binding"/>
    <property type="evidence" value="ECO:0007669"/>
    <property type="project" value="UniProtKB-KW"/>
</dbReference>
<evidence type="ECO:0000256" key="8">
    <source>
        <dbReference type="ARBA" id="ARBA00023054"/>
    </source>
</evidence>
<dbReference type="InterPro" id="IPR043157">
    <property type="entry name" value="Dynein_AAA1S"/>
</dbReference>
<dbReference type="Gene3D" id="3.40.50.300">
    <property type="entry name" value="P-loop containing nucleotide triphosphate hydrolases"/>
    <property type="match status" value="2"/>
</dbReference>
<feature type="non-terminal residue" evidence="13">
    <location>
        <position position="1"/>
    </location>
</feature>
<evidence type="ECO:0000256" key="5">
    <source>
        <dbReference type="ARBA" id="ARBA00022741"/>
    </source>
</evidence>
<dbReference type="Gene3D" id="1.20.920.20">
    <property type="match status" value="1"/>
</dbReference>
<dbReference type="Pfam" id="PF12774">
    <property type="entry name" value="AAA_6"/>
    <property type="match status" value="1"/>
</dbReference>
<evidence type="ECO:0000256" key="9">
    <source>
        <dbReference type="ARBA" id="ARBA00023069"/>
    </source>
</evidence>
<dbReference type="GO" id="GO:0030286">
    <property type="term" value="C:dynein complex"/>
    <property type="evidence" value="ECO:0007669"/>
    <property type="project" value="UniProtKB-KW"/>
</dbReference>
<keyword evidence="11" id="KW-0206">Cytoskeleton</keyword>
<dbReference type="Gene3D" id="1.20.920.30">
    <property type="match status" value="1"/>
</dbReference>
<evidence type="ECO:0000256" key="4">
    <source>
        <dbReference type="ARBA" id="ARBA00022701"/>
    </source>
</evidence>
<dbReference type="GO" id="GO:0045505">
    <property type="term" value="F:dynein intermediate chain binding"/>
    <property type="evidence" value="ECO:0007669"/>
    <property type="project" value="InterPro"/>
</dbReference>
<dbReference type="InterPro" id="IPR035699">
    <property type="entry name" value="AAA_6"/>
</dbReference>
<dbReference type="Proteomes" id="UP001152795">
    <property type="component" value="Unassembled WGS sequence"/>
</dbReference>
<dbReference type="Pfam" id="PF12777">
    <property type="entry name" value="MT"/>
    <property type="match status" value="1"/>
</dbReference>
<dbReference type="FunFam" id="1.10.8.710:FF:000001">
    <property type="entry name" value="Dynein axonemal heavy chain 2"/>
    <property type="match status" value="1"/>
</dbReference>